<comment type="subcellular location">
    <subcellularLocation>
        <location evidence="2">Cytoplasm</location>
    </subcellularLocation>
</comment>
<evidence type="ECO:0000256" key="1">
    <source>
        <dbReference type="ARBA" id="ARBA00022490"/>
    </source>
</evidence>
<evidence type="ECO:0000313" key="4">
    <source>
        <dbReference type="Proteomes" id="UP000052258"/>
    </source>
</evidence>
<protein>
    <recommendedName>
        <fullName evidence="2">UPF0291 protein X560_0070</fullName>
    </recommendedName>
</protein>
<accession>A0A0J8GF99</accession>
<proteinExistence type="inferred from homology"/>
<dbReference type="PATRIC" id="fig|1430899.3.peg.69"/>
<keyword evidence="1 2" id="KW-0963">Cytoplasm</keyword>
<dbReference type="HAMAP" id="MF_01103">
    <property type="entry name" value="UPF0291"/>
    <property type="match status" value="1"/>
</dbReference>
<dbReference type="RefSeq" id="WP_059139795.1">
    <property type="nucleotide sequence ID" value="NZ_KQ130609.1"/>
</dbReference>
<dbReference type="AlphaFoldDB" id="A0A0J8GF99"/>
<dbReference type="Pfam" id="PF05979">
    <property type="entry name" value="DUF896"/>
    <property type="match status" value="1"/>
</dbReference>
<organism evidence="3 4">
    <name type="scientific">Listeria fleischmannii 1991</name>
    <dbReference type="NCBI Taxonomy" id="1430899"/>
    <lineage>
        <taxon>Bacteria</taxon>
        <taxon>Bacillati</taxon>
        <taxon>Bacillota</taxon>
        <taxon>Bacilli</taxon>
        <taxon>Bacillales</taxon>
        <taxon>Listeriaceae</taxon>
        <taxon>Listeria</taxon>
    </lineage>
</organism>
<dbReference type="PANTHER" id="PTHR37300:SF1">
    <property type="entry name" value="UPF0291 PROTEIN YNZC"/>
    <property type="match status" value="1"/>
</dbReference>
<evidence type="ECO:0000313" key="3">
    <source>
        <dbReference type="EMBL" id="KMT61362.1"/>
    </source>
</evidence>
<dbReference type="EMBL" id="AZHO01000002">
    <property type="protein sequence ID" value="KMT61362.1"/>
    <property type="molecule type" value="Genomic_DNA"/>
</dbReference>
<dbReference type="SUPFAM" id="SSF158221">
    <property type="entry name" value="YnzC-like"/>
    <property type="match status" value="1"/>
</dbReference>
<dbReference type="GO" id="GO:0005737">
    <property type="term" value="C:cytoplasm"/>
    <property type="evidence" value="ECO:0007669"/>
    <property type="project" value="UniProtKB-SubCell"/>
</dbReference>
<keyword evidence="4" id="KW-1185">Reference proteome</keyword>
<dbReference type="InterPro" id="IPR009242">
    <property type="entry name" value="DUF896"/>
</dbReference>
<evidence type="ECO:0000256" key="2">
    <source>
        <dbReference type="HAMAP-Rule" id="MF_01103"/>
    </source>
</evidence>
<sequence length="74" mass="8601">MKELLSKINHYGAKQRNEGLTMEEKAHQAELRQEYCQMIRGTLQDNLHHVTIMDPLGDDVTPNKLKEIKAELKK</sequence>
<comment type="caution">
    <text evidence="3">The sequence shown here is derived from an EMBL/GenBank/DDBJ whole genome shotgun (WGS) entry which is preliminary data.</text>
</comment>
<dbReference type="OrthoDB" id="390105at2"/>
<reference evidence="3 4" key="1">
    <citation type="journal article" date="2015" name="Genome Biol. Evol.">
        <title>Comparative Genomics of Listeria Sensu Lato: Genus-Wide Differences in Evolutionary Dynamics and the Progressive Gain of Complex, Potentially Pathogenicity-Related Traits through Lateral Gene Transfer.</title>
        <authorList>
            <person name="Chiara M."/>
            <person name="Caruso M."/>
            <person name="D'Erchia A.M."/>
            <person name="Manzari C."/>
            <person name="Fraccalvieri R."/>
            <person name="Goffredo E."/>
            <person name="Latorre L."/>
            <person name="Miccolupo A."/>
            <person name="Padalino I."/>
            <person name="Santagada G."/>
            <person name="Chiocco D."/>
            <person name="Pesole G."/>
            <person name="Horner D.S."/>
            <person name="Parisi A."/>
        </authorList>
    </citation>
    <scope>NUCLEOTIDE SEQUENCE [LARGE SCALE GENOMIC DNA]</scope>
    <source>
        <strain evidence="3 4">1991</strain>
    </source>
</reference>
<gene>
    <name evidence="3" type="ORF">X560_0070</name>
</gene>
<dbReference type="Gene3D" id="1.10.287.540">
    <property type="entry name" value="Helix hairpin bin"/>
    <property type="match status" value="1"/>
</dbReference>
<name>A0A0J8GF99_9LIST</name>
<dbReference type="PANTHER" id="PTHR37300">
    <property type="entry name" value="UPF0291 PROTEIN CBO2609/CLC_2481"/>
    <property type="match status" value="1"/>
</dbReference>
<dbReference type="Proteomes" id="UP000052258">
    <property type="component" value="Unassembled WGS sequence"/>
</dbReference>
<comment type="similarity">
    <text evidence="2">Belongs to the UPF0291 family.</text>
</comment>